<sequence>MRVTSTPSSDVQKKKATQRSEAESKVKVAKEIKGVVDGETSNKKTGNEEKHGEPKGLPHQQVPQPGDFNTEALERL</sequence>
<comment type="caution">
    <text evidence="2">The sequence shown here is derived from an EMBL/GenBank/DDBJ whole genome shotgun (WGS) entry which is preliminary data.</text>
</comment>
<protein>
    <submittedName>
        <fullName evidence="2">Uncharacterized protein</fullName>
    </submittedName>
</protein>
<dbReference type="Proteomes" id="UP000315295">
    <property type="component" value="Unassembled WGS sequence"/>
</dbReference>
<dbReference type="EMBL" id="VIEB01000162">
    <property type="protein sequence ID" value="TQE03030.1"/>
    <property type="molecule type" value="Genomic_DNA"/>
</dbReference>
<gene>
    <name evidence="2" type="ORF">C1H46_011394</name>
</gene>
<reference evidence="2 3" key="1">
    <citation type="journal article" date="2019" name="G3 (Bethesda)">
        <title>Sequencing of a Wild Apple (Malus baccata) Genome Unravels the Differences Between Cultivated and Wild Apple Species Regarding Disease Resistance and Cold Tolerance.</title>
        <authorList>
            <person name="Chen X."/>
        </authorList>
    </citation>
    <scope>NUCLEOTIDE SEQUENCE [LARGE SCALE GENOMIC DNA]</scope>
    <source>
        <strain evidence="3">cv. Shandingzi</strain>
        <tissue evidence="2">Leaves</tissue>
    </source>
</reference>
<organism evidence="2 3">
    <name type="scientific">Malus baccata</name>
    <name type="common">Siberian crab apple</name>
    <name type="synonym">Pyrus baccata</name>
    <dbReference type="NCBI Taxonomy" id="106549"/>
    <lineage>
        <taxon>Eukaryota</taxon>
        <taxon>Viridiplantae</taxon>
        <taxon>Streptophyta</taxon>
        <taxon>Embryophyta</taxon>
        <taxon>Tracheophyta</taxon>
        <taxon>Spermatophyta</taxon>
        <taxon>Magnoliopsida</taxon>
        <taxon>eudicotyledons</taxon>
        <taxon>Gunneridae</taxon>
        <taxon>Pentapetalae</taxon>
        <taxon>rosids</taxon>
        <taxon>fabids</taxon>
        <taxon>Rosales</taxon>
        <taxon>Rosaceae</taxon>
        <taxon>Amygdaloideae</taxon>
        <taxon>Maleae</taxon>
        <taxon>Malus</taxon>
    </lineage>
</organism>
<keyword evidence="3" id="KW-1185">Reference proteome</keyword>
<name>A0A540MXF3_MALBA</name>
<evidence type="ECO:0000313" key="2">
    <source>
        <dbReference type="EMBL" id="TQE03030.1"/>
    </source>
</evidence>
<evidence type="ECO:0000313" key="3">
    <source>
        <dbReference type="Proteomes" id="UP000315295"/>
    </source>
</evidence>
<evidence type="ECO:0000256" key="1">
    <source>
        <dbReference type="SAM" id="MobiDB-lite"/>
    </source>
</evidence>
<accession>A0A540MXF3</accession>
<feature type="region of interest" description="Disordered" evidence="1">
    <location>
        <begin position="1"/>
        <end position="76"/>
    </location>
</feature>
<proteinExistence type="predicted"/>
<feature type="compositionally biased region" description="Polar residues" evidence="1">
    <location>
        <begin position="1"/>
        <end position="10"/>
    </location>
</feature>
<dbReference type="AlphaFoldDB" id="A0A540MXF3"/>
<feature type="compositionally biased region" description="Basic and acidic residues" evidence="1">
    <location>
        <begin position="18"/>
        <end position="56"/>
    </location>
</feature>